<comment type="caution">
    <text evidence="14">The sequence shown here is derived from an EMBL/GenBank/DDBJ whole genome shotgun (WGS) entry which is preliminary data.</text>
</comment>
<dbReference type="GO" id="GO:0046872">
    <property type="term" value="F:metal ion binding"/>
    <property type="evidence" value="ECO:0007669"/>
    <property type="project" value="UniProtKB-KW"/>
</dbReference>
<name>A0A9W8KZR1_9FUNG</name>
<feature type="transmembrane region" description="Helical" evidence="12">
    <location>
        <begin position="1426"/>
        <end position="1446"/>
    </location>
</feature>
<keyword evidence="5" id="KW-0547">Nucleotide-binding</keyword>
<dbReference type="GO" id="GO:0016020">
    <property type="term" value="C:membrane"/>
    <property type="evidence" value="ECO:0007669"/>
    <property type="project" value="UniProtKB-SubCell"/>
</dbReference>
<feature type="transmembrane region" description="Helical" evidence="12">
    <location>
        <begin position="750"/>
        <end position="773"/>
    </location>
</feature>
<protein>
    <recommendedName>
        <fullName evidence="13">P-type ATPase A domain-containing protein</fullName>
    </recommendedName>
</protein>
<dbReference type="PROSITE" id="PS00154">
    <property type="entry name" value="ATPASE_E1_E2"/>
    <property type="match status" value="1"/>
</dbReference>
<dbReference type="Pfam" id="PF00122">
    <property type="entry name" value="E1-E2_ATPase"/>
    <property type="match status" value="1"/>
</dbReference>
<dbReference type="InterPro" id="IPR001757">
    <property type="entry name" value="P_typ_ATPase"/>
</dbReference>
<feature type="transmembrane region" description="Helical" evidence="12">
    <location>
        <begin position="1232"/>
        <end position="1252"/>
    </location>
</feature>
<dbReference type="InterPro" id="IPR044492">
    <property type="entry name" value="P_typ_ATPase_HD_dom"/>
</dbReference>
<dbReference type="SFLD" id="SFLDF00027">
    <property type="entry name" value="p-type_atpase"/>
    <property type="match status" value="1"/>
</dbReference>
<feature type="compositionally biased region" description="Low complexity" evidence="11">
    <location>
        <begin position="273"/>
        <end position="285"/>
    </location>
</feature>
<dbReference type="InterPro" id="IPR006544">
    <property type="entry name" value="P-type_TPase_V"/>
</dbReference>
<evidence type="ECO:0000256" key="7">
    <source>
        <dbReference type="ARBA" id="ARBA00022842"/>
    </source>
</evidence>
<keyword evidence="3 12" id="KW-0812">Transmembrane</keyword>
<keyword evidence="6" id="KW-0067">ATP-binding</keyword>
<evidence type="ECO:0000256" key="2">
    <source>
        <dbReference type="ARBA" id="ARBA00006000"/>
    </source>
</evidence>
<dbReference type="Proteomes" id="UP001151518">
    <property type="component" value="Unassembled WGS sequence"/>
</dbReference>
<dbReference type="SUPFAM" id="SSF81653">
    <property type="entry name" value="Calcium ATPase, transduction domain A"/>
    <property type="match status" value="1"/>
</dbReference>
<dbReference type="SFLD" id="SFLDS00003">
    <property type="entry name" value="Haloacid_Dehalogenase"/>
    <property type="match status" value="1"/>
</dbReference>
<evidence type="ECO:0000256" key="12">
    <source>
        <dbReference type="SAM" id="Phobius"/>
    </source>
</evidence>
<evidence type="ECO:0000256" key="8">
    <source>
        <dbReference type="ARBA" id="ARBA00022967"/>
    </source>
</evidence>
<evidence type="ECO:0000256" key="6">
    <source>
        <dbReference type="ARBA" id="ARBA00022840"/>
    </source>
</evidence>
<dbReference type="GO" id="GO:0019829">
    <property type="term" value="F:ATPase-coupled monoatomic cation transmembrane transporter activity"/>
    <property type="evidence" value="ECO:0007669"/>
    <property type="project" value="TreeGrafter"/>
</dbReference>
<feature type="transmembrane region" description="Helical" evidence="12">
    <location>
        <begin position="364"/>
        <end position="382"/>
    </location>
</feature>
<evidence type="ECO:0000256" key="9">
    <source>
        <dbReference type="ARBA" id="ARBA00022989"/>
    </source>
</evidence>
<sequence>MTATASPFCARHGKCWSILSNGIIAALIVLALLPSIALGKPMWNTVNKYAANGTLCPPQDNANVECPAICVYDISNCPQQANCPDNQQLCHDGKCHDDCTDEINSNNPCFCGWKTKHIPSQAKSLIPCQLLNNVTISKLYHWEAAAQTRDACTFEADIKNQSDFGIWRDNWPRHGSSGSGYLGVWAECPTKEPQEMYTFHEPMWIAVFSIVFGFVALLGIWYTFKLTMQFFIRRRSQISSVHKANSSSASLSSSTSAIDAPKNNKRTPLIVSDSGGKHSASGAASPGQDDSDDTNDLLSDDIRLSGYKNNIFGTVMTWLLLLLAMLWLCYLLLISADYYGSAPNTPEGKSCIYSYYDCTLNTQTFIVMWCLFVFLVVTVNVTRHHLRNFFRIKTLPHKGNFVCVEHKIEAEIMLAGRKNPLVDAVHRIVEVGKHLLGWDWQVTTCPLLTTESGRRYFTYQCTRFVFDEKDEQFAPYSFSLGDKNSDFTEKAIGLSSKEAATRADLIGQNFIEVYVPNWFKAFIRQITSFIALYQSLSMLLFYYDFYWQVGVVDTCIILFAFSFNMVVRKLSEERLKRMAEHDDYLTVRRNGEWVELSTRELVPGDVIQLTAGMHMSCDCILICGNAIMDEASLTGEALPVRKFPVRVDDTPFDPMINKNNQLYAGTIVSQVQPLSSSSGDFLTDDRVFALVRRTGTASDKGKLVRKILFPQPVSFVFDEELKVVLSILVCYALFCMGMAIYFYQGSPTATWLYGMFCMLQAISPLLPAGLVAGQSMASYRLKKKKIFCVDPQRIMMAGKVQIFCFDKTGTLTKEGLEFYGVKTITEPENANDTATFDEFNSDLLSSKEALQKGIASCHAVTDLNGQLIGNPVDIEQFQASQWILGKDPKYLDRIDPPEGSSFGPLHVVRRFEFVHARASMSVAVLDEATGKVHVFVKGSFERIKNVSEASTVPTDYDDACNRLAREGCYVLSVAHKVYDQSLDELRNLSQDEMESGCAFIGLLVFKNMLKPDTNAAISELKAGSTRTVMITGDTALTGVYIARQCSLIPPNNTIILGDIDKKTGSLVWTNVDTEEEVNDLQPLLQQIGADGFPTTELAVTGTAFRFLCETEQIAPLLLNTRVFARMQPNDKVHCVQLHMERGITAMCGDGGNDCGALRAAHVGLALSDAEASIVSPFASSNRSIMSCVELLIQSRAGLATSFANYRALILYGTTMTMSKLITFYHADSMSQDMWMIIDSLIATSMAITVTFLPPAKKLAKYRPTARILGPEILASVLGVVAINWCFMACIWVWTYRQSFFRCHEFDSSTVDVVKWWLLGDNYEAAILTYVIIYQFINNGFLVNYGYLHRRPWFYNPTLLGIWASLIIMMSYAELGPPSRLSCTLRLNCGDPDVLESMGYKPPSMHIEPYNSPIGNNVLPTYAKWTLWGYSIGNMVAANLWQVLVVYGPMRNLLRRRHSLRRLKLKL</sequence>
<feature type="transmembrane region" description="Helical" evidence="12">
    <location>
        <begin position="1272"/>
        <end position="1293"/>
    </location>
</feature>
<dbReference type="EMBL" id="JANBTW010000001">
    <property type="protein sequence ID" value="KAJ2681084.1"/>
    <property type="molecule type" value="Genomic_DNA"/>
</dbReference>
<evidence type="ECO:0000313" key="14">
    <source>
        <dbReference type="EMBL" id="KAJ2681084.1"/>
    </source>
</evidence>
<keyword evidence="8" id="KW-1278">Translocase</keyword>
<dbReference type="SUPFAM" id="SSF81665">
    <property type="entry name" value="Calcium ATPase, transmembrane domain M"/>
    <property type="match status" value="1"/>
</dbReference>
<feature type="transmembrane region" description="Helical" evidence="12">
    <location>
        <begin position="723"/>
        <end position="744"/>
    </location>
</feature>
<keyword evidence="7" id="KW-0460">Magnesium</keyword>
<accession>A0A9W8KZR1</accession>
<evidence type="ECO:0000256" key="10">
    <source>
        <dbReference type="ARBA" id="ARBA00023136"/>
    </source>
</evidence>
<feature type="transmembrane region" description="Helical" evidence="12">
    <location>
        <begin position="1208"/>
        <end position="1226"/>
    </location>
</feature>
<dbReference type="InterPro" id="IPR008250">
    <property type="entry name" value="ATPase_P-typ_transduc_dom_A_sf"/>
</dbReference>
<dbReference type="InterPro" id="IPR023298">
    <property type="entry name" value="ATPase_P-typ_TM_dom_sf"/>
</dbReference>
<keyword evidence="4" id="KW-0479">Metal-binding</keyword>
<dbReference type="Gene3D" id="3.40.50.1000">
    <property type="entry name" value="HAD superfamily/HAD-like"/>
    <property type="match status" value="1"/>
</dbReference>
<keyword evidence="9 12" id="KW-1133">Transmembrane helix</keyword>
<feature type="transmembrane region" description="Helical" evidence="12">
    <location>
        <begin position="1324"/>
        <end position="1346"/>
    </location>
</feature>
<dbReference type="OrthoDB" id="48943at2759"/>
<dbReference type="Gene3D" id="2.70.150.10">
    <property type="entry name" value="Calcium-transporting ATPase, cytoplasmic transduction domain A"/>
    <property type="match status" value="1"/>
</dbReference>
<feature type="transmembrane region" description="Helical" evidence="12">
    <location>
        <begin position="203"/>
        <end position="224"/>
    </location>
</feature>
<dbReference type="InterPro" id="IPR059000">
    <property type="entry name" value="ATPase_P-type_domA"/>
</dbReference>
<evidence type="ECO:0000256" key="1">
    <source>
        <dbReference type="ARBA" id="ARBA00004141"/>
    </source>
</evidence>
<evidence type="ECO:0000256" key="11">
    <source>
        <dbReference type="SAM" id="MobiDB-lite"/>
    </source>
</evidence>
<dbReference type="Gene3D" id="3.40.1110.10">
    <property type="entry name" value="Calcium-transporting ATPase, cytoplasmic domain N"/>
    <property type="match status" value="1"/>
</dbReference>
<feature type="transmembrane region" description="Helical" evidence="12">
    <location>
        <begin position="1353"/>
        <end position="1372"/>
    </location>
</feature>
<dbReference type="PRINTS" id="PR00119">
    <property type="entry name" value="CATATPASE"/>
</dbReference>
<feature type="domain" description="P-type ATPase A" evidence="13">
    <location>
        <begin position="585"/>
        <end position="706"/>
    </location>
</feature>
<feature type="transmembrane region" description="Helical" evidence="12">
    <location>
        <begin position="549"/>
        <end position="567"/>
    </location>
</feature>
<dbReference type="NCBIfam" id="TIGR01494">
    <property type="entry name" value="ATPase_P-type"/>
    <property type="match status" value="1"/>
</dbReference>
<proteinExistence type="inferred from homology"/>
<comment type="similarity">
    <text evidence="2">Belongs to the cation transport ATPase (P-type) (TC 3.A.3) family. Type V subfamily.</text>
</comment>
<dbReference type="GO" id="GO:0016887">
    <property type="term" value="F:ATP hydrolysis activity"/>
    <property type="evidence" value="ECO:0007669"/>
    <property type="project" value="InterPro"/>
</dbReference>
<dbReference type="NCBIfam" id="TIGR01657">
    <property type="entry name" value="P-ATPase-V"/>
    <property type="match status" value="1"/>
</dbReference>
<evidence type="ECO:0000256" key="4">
    <source>
        <dbReference type="ARBA" id="ARBA00022723"/>
    </source>
</evidence>
<dbReference type="InterPro" id="IPR018303">
    <property type="entry name" value="ATPase_P-typ_P_site"/>
</dbReference>
<dbReference type="GO" id="GO:0140358">
    <property type="term" value="F:P-type transmembrane transporter activity"/>
    <property type="evidence" value="ECO:0007669"/>
    <property type="project" value="InterPro"/>
</dbReference>
<evidence type="ECO:0000256" key="5">
    <source>
        <dbReference type="ARBA" id="ARBA00022741"/>
    </source>
</evidence>
<keyword evidence="10 12" id="KW-0472">Membrane</keyword>
<gene>
    <name evidence="14" type="ORF">GGI25_000039</name>
</gene>
<feature type="transmembrane region" description="Helical" evidence="12">
    <location>
        <begin position="311"/>
        <end position="333"/>
    </location>
</feature>
<dbReference type="InterPro" id="IPR036412">
    <property type="entry name" value="HAD-like_sf"/>
</dbReference>
<dbReference type="SFLD" id="SFLDG00002">
    <property type="entry name" value="C1.7:_P-type_atpase_like"/>
    <property type="match status" value="1"/>
</dbReference>
<dbReference type="PANTHER" id="PTHR45630">
    <property type="entry name" value="CATION-TRANSPORTING ATPASE-RELATED"/>
    <property type="match status" value="1"/>
</dbReference>
<dbReference type="InterPro" id="IPR023299">
    <property type="entry name" value="ATPase_P-typ_cyto_dom_N"/>
</dbReference>
<dbReference type="InterPro" id="IPR023214">
    <property type="entry name" value="HAD_sf"/>
</dbReference>
<evidence type="ECO:0000256" key="3">
    <source>
        <dbReference type="ARBA" id="ARBA00022692"/>
    </source>
</evidence>
<dbReference type="PANTHER" id="PTHR45630:SF11">
    <property type="entry name" value="CATION-TRANSPORTING P-TYPE ATPASE N-TERMINAL DOMAIN-CONTAINING PROTEIN"/>
    <property type="match status" value="1"/>
</dbReference>
<feature type="region of interest" description="Disordered" evidence="11">
    <location>
        <begin position="273"/>
        <end position="293"/>
    </location>
</feature>
<dbReference type="GO" id="GO:0005524">
    <property type="term" value="F:ATP binding"/>
    <property type="evidence" value="ECO:0007669"/>
    <property type="project" value="UniProtKB-KW"/>
</dbReference>
<dbReference type="SUPFAM" id="SSF56784">
    <property type="entry name" value="HAD-like"/>
    <property type="match status" value="1"/>
</dbReference>
<dbReference type="PROSITE" id="PS01229">
    <property type="entry name" value="COF_2"/>
    <property type="match status" value="1"/>
</dbReference>
<evidence type="ECO:0000313" key="15">
    <source>
        <dbReference type="Proteomes" id="UP001151518"/>
    </source>
</evidence>
<dbReference type="SUPFAM" id="SSF81660">
    <property type="entry name" value="Metal cation-transporting ATPase, ATP-binding domain N"/>
    <property type="match status" value="1"/>
</dbReference>
<organism evidence="14 15">
    <name type="scientific">Coemansia spiralis</name>
    <dbReference type="NCBI Taxonomy" id="417178"/>
    <lineage>
        <taxon>Eukaryota</taxon>
        <taxon>Fungi</taxon>
        <taxon>Fungi incertae sedis</taxon>
        <taxon>Zoopagomycota</taxon>
        <taxon>Kickxellomycotina</taxon>
        <taxon>Kickxellomycetes</taxon>
        <taxon>Kickxellales</taxon>
        <taxon>Kickxellaceae</taxon>
        <taxon>Coemansia</taxon>
    </lineage>
</organism>
<reference evidence="14" key="1">
    <citation type="submission" date="2022-07" db="EMBL/GenBank/DDBJ databases">
        <title>Phylogenomic reconstructions and comparative analyses of Kickxellomycotina fungi.</title>
        <authorList>
            <person name="Reynolds N.K."/>
            <person name="Stajich J.E."/>
            <person name="Barry K."/>
            <person name="Grigoriev I.V."/>
            <person name="Crous P."/>
            <person name="Smith M.E."/>
        </authorList>
    </citation>
    <scope>NUCLEOTIDE SEQUENCE</scope>
    <source>
        <strain evidence="14">NRRL 3115</strain>
    </source>
</reference>
<feature type="transmembrane region" description="Helical" evidence="12">
    <location>
        <begin position="526"/>
        <end position="543"/>
    </location>
</feature>
<evidence type="ECO:0000259" key="13">
    <source>
        <dbReference type="Pfam" id="PF00122"/>
    </source>
</evidence>
<comment type="subcellular location">
    <subcellularLocation>
        <location evidence="1">Membrane</location>
        <topology evidence="1">Multi-pass membrane protein</topology>
    </subcellularLocation>
</comment>